<dbReference type="Proteomes" id="UP000185124">
    <property type="component" value="Unassembled WGS sequence"/>
</dbReference>
<feature type="compositionally biased region" description="Polar residues" evidence="1">
    <location>
        <begin position="15"/>
        <end position="28"/>
    </location>
</feature>
<dbReference type="STRING" id="709881.SAMN04489832_1234"/>
<gene>
    <name evidence="2" type="ORF">SAMN04489832_1234</name>
</gene>
<evidence type="ECO:0000313" key="2">
    <source>
        <dbReference type="EMBL" id="SIM65635.1"/>
    </source>
</evidence>
<evidence type="ECO:0000313" key="3">
    <source>
        <dbReference type="Proteomes" id="UP000185124"/>
    </source>
</evidence>
<dbReference type="RefSeq" id="WP_074309461.1">
    <property type="nucleotide sequence ID" value="NZ_FSQT01000001.1"/>
</dbReference>
<feature type="compositionally biased region" description="Basic residues" evidence="1">
    <location>
        <begin position="124"/>
        <end position="140"/>
    </location>
</feature>
<sequence>MHRDDPADEKLTDARLTTRSSDAASTERTIGRHRAVEPPRRSLLGSTPLRVALATGVTCCLSLVAVTTARGGEDTIRPVEPLAEAVADRAAIADERASRSLDRDAAPTRVIPSPTPKPTPTRTAVRKAAAKKPVKPRRPRPVAGLDQAQMDNAKIIVDVGLEMKMPRRALVVALATAMQESNLYNLASDVLPESAQYANQGSGSDHDSVGLFQQRPSSGWGTVAELMRPSYAARAFYEALNEIPGWQDMSVTAAAQAVQISAFPDAYAQHEERATTVAAALTT</sequence>
<feature type="compositionally biased region" description="Basic and acidic residues" evidence="1">
    <location>
        <begin position="96"/>
        <end position="106"/>
    </location>
</feature>
<evidence type="ECO:0000256" key="1">
    <source>
        <dbReference type="SAM" id="MobiDB-lite"/>
    </source>
</evidence>
<proteinExistence type="predicted"/>
<dbReference type="EMBL" id="FSQT01000001">
    <property type="protein sequence ID" value="SIM65635.1"/>
    <property type="molecule type" value="Genomic_DNA"/>
</dbReference>
<name>A0A1N5V061_9ACTN</name>
<feature type="region of interest" description="Disordered" evidence="1">
    <location>
        <begin position="1"/>
        <end position="32"/>
    </location>
</feature>
<feature type="compositionally biased region" description="Basic and acidic residues" evidence="1">
    <location>
        <begin position="1"/>
        <end position="13"/>
    </location>
</feature>
<dbReference type="AlphaFoldDB" id="A0A1N5V061"/>
<keyword evidence="3" id="KW-1185">Reference proteome</keyword>
<protein>
    <recommendedName>
        <fullName evidence="4">Peptidase M23</fullName>
    </recommendedName>
</protein>
<organism evidence="2 3">
    <name type="scientific">Micromonospora cremea</name>
    <dbReference type="NCBI Taxonomy" id="709881"/>
    <lineage>
        <taxon>Bacteria</taxon>
        <taxon>Bacillati</taxon>
        <taxon>Actinomycetota</taxon>
        <taxon>Actinomycetes</taxon>
        <taxon>Micromonosporales</taxon>
        <taxon>Micromonosporaceae</taxon>
        <taxon>Micromonospora</taxon>
    </lineage>
</organism>
<reference evidence="3" key="1">
    <citation type="submission" date="2016-12" db="EMBL/GenBank/DDBJ databases">
        <authorList>
            <person name="Varghese N."/>
            <person name="Submissions S."/>
        </authorList>
    </citation>
    <scope>NUCLEOTIDE SEQUENCE [LARGE SCALE GENOMIC DNA]</scope>
    <source>
        <strain evidence="3">DSM 45599</strain>
    </source>
</reference>
<accession>A0A1N5V061</accession>
<evidence type="ECO:0008006" key="4">
    <source>
        <dbReference type="Google" id="ProtNLM"/>
    </source>
</evidence>
<feature type="region of interest" description="Disordered" evidence="1">
    <location>
        <begin position="96"/>
        <end position="142"/>
    </location>
</feature>